<dbReference type="InterPro" id="IPR002110">
    <property type="entry name" value="Ankyrin_rpt"/>
</dbReference>
<evidence type="ECO:0000256" key="2">
    <source>
        <dbReference type="ARBA" id="ARBA00023043"/>
    </source>
</evidence>
<feature type="non-terminal residue" evidence="5">
    <location>
        <position position="1"/>
    </location>
</feature>
<dbReference type="PANTHER" id="PTHR24198">
    <property type="entry name" value="ANKYRIN REPEAT AND PROTEIN KINASE DOMAIN-CONTAINING PROTEIN"/>
    <property type="match status" value="1"/>
</dbReference>
<feature type="repeat" description="ANK" evidence="3">
    <location>
        <begin position="620"/>
        <end position="647"/>
    </location>
</feature>
<feature type="repeat" description="ANK" evidence="3">
    <location>
        <begin position="519"/>
        <end position="551"/>
    </location>
</feature>
<dbReference type="PROSITE" id="PS50297">
    <property type="entry name" value="ANK_REP_REGION"/>
    <property type="match status" value="2"/>
</dbReference>
<proteinExistence type="predicted"/>
<keyword evidence="1" id="KW-0677">Repeat</keyword>
<evidence type="ECO:0000256" key="4">
    <source>
        <dbReference type="SAM" id="MobiDB-lite"/>
    </source>
</evidence>
<feature type="compositionally biased region" description="Basic and acidic residues" evidence="4">
    <location>
        <begin position="69"/>
        <end position="89"/>
    </location>
</feature>
<dbReference type="SUPFAM" id="SSF48403">
    <property type="entry name" value="Ankyrin repeat"/>
    <property type="match status" value="2"/>
</dbReference>
<name>A0A3M7D4R7_HORWE</name>
<protein>
    <submittedName>
        <fullName evidence="5">Uncharacterized protein</fullName>
    </submittedName>
</protein>
<dbReference type="Pfam" id="PF12796">
    <property type="entry name" value="Ank_2"/>
    <property type="match status" value="2"/>
</dbReference>
<keyword evidence="2 3" id="KW-0040">ANK repeat</keyword>
<accession>A0A3M7D4R7</accession>
<dbReference type="Proteomes" id="UP000269276">
    <property type="component" value="Unassembled WGS sequence"/>
</dbReference>
<dbReference type="PANTHER" id="PTHR24198:SF165">
    <property type="entry name" value="ANKYRIN REPEAT-CONTAINING PROTEIN-RELATED"/>
    <property type="match status" value="1"/>
</dbReference>
<sequence length="1032" mass="112997">DVSSFVCLGRRLYARLCQSRPALTQVPGFPCSIVPSWFQPFGSAVSQDRLRATRGCRCRVHTIDADTRGLPHARKSSDNRVGRASRDAGECSSQKRSRALAAKREAPTFLSTQGRQLYYPVSSWPSRLSGVATMAPSKQGKETLFELCTSTISLGNSISVHCLEYLSDARTVRNGFRDLTIEFLEASRPLFPTKTGLTEASSAGTQFPADAKKDLTALFRQYHTNYVVLDQMVSKILANEKKHGFSKIGKGFSMMFADSDIEKLKSSLLQCREAASKNILIQAWMRRDVGEDAAAWIGYTALAAVLGRQDPTRNSARSQSQKAATVAVTDLSPDHHNLPLRPALKQYGSPPQLPQTQLQSPVFPRTTDLLGRDSLTMSPSGRSTAESQFTQLSSRSRAILNDDISEISPPSSVSVGDERFSRDVDSPKQAIRIKVDPSSVPRWRPKNVAGAVSAGAKQALFVAVQELNHEMVEHLLDSGVPADHGPDTNLLRMAVINHDIACVRLLLLFGADPNAKDKEDYTPLYAATKEFFIEAAQLLLKYGADPNISAGPKQENPLALAITDGRATFAHLFLKHGADPHITMGNTDTPFTQAMNRTTTTNLIDLMLTYDSNVNTKNGHGETALFKAINAERLDLVNILLDNGAQMLWPAVHRPQILALLLERGADLKRAPGCLELATSIISTESVQILLANGADPNAKKDGIFTPLCTAIRDDRGQLVDILLAAGADPNVMASEYPAWKCVTHHRAHLLPRVLAAGADPTKPAGIIEKAVECKNKEALRILLDERVSPNARNEVGCTALTTAIRLQDLDAIDTLLAYGADPSIRGQEWPITMAVKHPEILAKLLPHVPVSRIPKGVLERSVQANQLESVKLLLAAGVDCEDKNGGVFSPLTTSIREDRKEIFQYLLETVGCDPNSPGEHLPIIKAIRRHRENDLSYIRALLAKGADINLMYRGWNAVLQALDQGDTQTLKLLAEMGTPDLHARDEDGMSVLEIMQDRGMKEEEKILRKGRESLSGDMAGAFRELRSFVKE</sequence>
<dbReference type="PROSITE" id="PS50088">
    <property type="entry name" value="ANK_REPEAT"/>
    <property type="match status" value="4"/>
</dbReference>
<reference evidence="5 6" key="1">
    <citation type="journal article" date="2018" name="BMC Genomics">
        <title>Genomic evidence for intraspecific hybridization in a clonal and extremely halotolerant yeast.</title>
        <authorList>
            <person name="Gostincar C."/>
            <person name="Stajich J.E."/>
            <person name="Zupancic J."/>
            <person name="Zalar P."/>
            <person name="Gunde-Cimerman N."/>
        </authorList>
    </citation>
    <scope>NUCLEOTIDE SEQUENCE [LARGE SCALE GENOMIC DNA]</scope>
    <source>
        <strain evidence="5 6">EXF-2682</strain>
    </source>
</reference>
<evidence type="ECO:0000256" key="1">
    <source>
        <dbReference type="ARBA" id="ARBA00022737"/>
    </source>
</evidence>
<comment type="caution">
    <text evidence="5">The sequence shown here is derived from an EMBL/GenBank/DDBJ whole genome shotgun (WGS) entry which is preliminary data.</text>
</comment>
<dbReference type="Gene3D" id="1.25.40.20">
    <property type="entry name" value="Ankyrin repeat-containing domain"/>
    <property type="match status" value="5"/>
</dbReference>
<dbReference type="EMBL" id="QWIP01000593">
    <property type="protein sequence ID" value="RMY59311.1"/>
    <property type="molecule type" value="Genomic_DNA"/>
</dbReference>
<dbReference type="AlphaFoldDB" id="A0A3M7D4R7"/>
<evidence type="ECO:0000313" key="5">
    <source>
        <dbReference type="EMBL" id="RMY59311.1"/>
    </source>
</evidence>
<feature type="region of interest" description="Disordered" evidence="4">
    <location>
        <begin position="69"/>
        <end position="96"/>
    </location>
</feature>
<evidence type="ECO:0000256" key="3">
    <source>
        <dbReference type="PROSITE-ProRule" id="PRU00023"/>
    </source>
</evidence>
<dbReference type="InterPro" id="IPR036770">
    <property type="entry name" value="Ankyrin_rpt-contain_sf"/>
</dbReference>
<organism evidence="5 6">
    <name type="scientific">Hortaea werneckii</name>
    <name type="common">Black yeast</name>
    <name type="synonym">Cladosporium werneckii</name>
    <dbReference type="NCBI Taxonomy" id="91943"/>
    <lineage>
        <taxon>Eukaryota</taxon>
        <taxon>Fungi</taxon>
        <taxon>Dikarya</taxon>
        <taxon>Ascomycota</taxon>
        <taxon>Pezizomycotina</taxon>
        <taxon>Dothideomycetes</taxon>
        <taxon>Dothideomycetidae</taxon>
        <taxon>Mycosphaerellales</taxon>
        <taxon>Teratosphaeriaceae</taxon>
        <taxon>Hortaea</taxon>
    </lineage>
</organism>
<evidence type="ECO:0000313" key="6">
    <source>
        <dbReference type="Proteomes" id="UP000269276"/>
    </source>
</evidence>
<dbReference type="SMART" id="SM00248">
    <property type="entry name" value="ANK"/>
    <property type="match status" value="13"/>
</dbReference>
<feature type="repeat" description="ANK" evidence="3">
    <location>
        <begin position="486"/>
        <end position="518"/>
    </location>
</feature>
<gene>
    <name evidence="5" type="ORF">D0863_11978</name>
</gene>
<feature type="repeat" description="ANK" evidence="3">
    <location>
        <begin position="796"/>
        <end position="828"/>
    </location>
</feature>
<dbReference type="OrthoDB" id="426293at2759"/>